<dbReference type="HOGENOM" id="CLU_049915_1_0_1"/>
<organism evidence="5">
    <name type="scientific">Candida tenuis (strain ATCC 10573 / BCRC 21748 / CBS 615 / JCM 9827 / NBRC 10315 / NRRL Y-1498 / VKM Y-70)</name>
    <name type="common">Yeast</name>
    <name type="synonym">Yamadazyma tenuis</name>
    <dbReference type="NCBI Taxonomy" id="590646"/>
    <lineage>
        <taxon>Eukaryota</taxon>
        <taxon>Fungi</taxon>
        <taxon>Dikarya</taxon>
        <taxon>Ascomycota</taxon>
        <taxon>Saccharomycotina</taxon>
        <taxon>Pichiomycetes</taxon>
        <taxon>Debaryomycetaceae</taxon>
        <taxon>Yamadazyma</taxon>
    </lineage>
</organism>
<dbReference type="Pfam" id="PF19327">
    <property type="entry name" value="Ap4A_phos_N"/>
    <property type="match status" value="1"/>
</dbReference>
<dbReference type="InterPro" id="IPR036265">
    <property type="entry name" value="HIT-like_sf"/>
</dbReference>
<protein>
    <submittedName>
        <fullName evidence="4">ATP adenylyltransferase</fullName>
    </submittedName>
</protein>
<dbReference type="OrthoDB" id="3981301at2759"/>
<keyword evidence="4" id="KW-0548">Nucleotidyltransferase</keyword>
<evidence type="ECO:0000259" key="3">
    <source>
        <dbReference type="Pfam" id="PF19327"/>
    </source>
</evidence>
<evidence type="ECO:0000256" key="1">
    <source>
        <dbReference type="PIRSR" id="PIRSR000846-1"/>
    </source>
</evidence>
<dbReference type="eggNOG" id="ENOG502QRAQ">
    <property type="taxonomic scope" value="Eukaryota"/>
</dbReference>
<evidence type="ECO:0000259" key="2">
    <source>
        <dbReference type="Pfam" id="PF09830"/>
    </source>
</evidence>
<name>G3B412_CANTC</name>
<feature type="domain" description="Ap4A phosphorylase 1/2 N-terminal" evidence="3">
    <location>
        <begin position="71"/>
        <end position="172"/>
    </location>
</feature>
<dbReference type="InterPro" id="IPR043171">
    <property type="entry name" value="Ap4A_phos1/2-like"/>
</dbReference>
<dbReference type="GO" id="GO:0009117">
    <property type="term" value="P:nucleotide metabolic process"/>
    <property type="evidence" value="ECO:0007669"/>
    <property type="project" value="InterPro"/>
</dbReference>
<dbReference type="GO" id="GO:0005524">
    <property type="term" value="F:ATP binding"/>
    <property type="evidence" value="ECO:0007669"/>
    <property type="project" value="InterPro"/>
</dbReference>
<feature type="domain" description="ATP adenylyltransferase C-terminal" evidence="2">
    <location>
        <begin position="199"/>
        <end position="306"/>
    </location>
</feature>
<dbReference type="Pfam" id="PF09830">
    <property type="entry name" value="ATP_transf"/>
    <property type="match status" value="1"/>
</dbReference>
<gene>
    <name evidence="4" type="ORF">CANTEDRAFT_113940</name>
</gene>
<accession>G3B412</accession>
<dbReference type="STRING" id="590646.G3B412"/>
<proteinExistence type="predicted"/>
<sequence>MFYPLPDDFFIQLKNKYDEAVANNFLNFNGDSVKNESLKVTLGDDSNSVTIDLQYSTIHSLMLRPEKGDFKKNPFEDPEPELTIIEDFGAQNQFRIVYNKFPVVPRHIMLLTKEFKSQTTPLSPDELIGTFSILKKLSEDKENQWFGFYNCGEASGASQPHKHVQFMTLPKDFTPFPLLAVENSDSFIPTTKREPLQLPELPMAHFIAKLPPKLDDLDEESLVLYFSSLLQRALTVLRENDAKSISYNVIMTTSFMMVVPRSHGKYEDLGINSCGILGLFLFKSDDLLARVKESTPQKVWQDVGFPNTFGQPSDEYHY</sequence>
<dbReference type="PANTHER" id="PTHR38420">
    <property type="entry name" value="AP-4-A PHOSPHORYLASE II"/>
    <property type="match status" value="1"/>
</dbReference>
<evidence type="ECO:0000313" key="4">
    <source>
        <dbReference type="EMBL" id="EGV64293.1"/>
    </source>
</evidence>
<dbReference type="InterPro" id="IPR045759">
    <property type="entry name" value="Ap4A_phos1/2_N"/>
</dbReference>
<dbReference type="EMBL" id="GL996521">
    <property type="protein sequence ID" value="EGV64293.1"/>
    <property type="molecule type" value="Genomic_DNA"/>
</dbReference>
<dbReference type="AlphaFoldDB" id="G3B412"/>
<dbReference type="InterPro" id="IPR019200">
    <property type="entry name" value="ATP_adenylylTrfase_C"/>
</dbReference>
<feature type="active site" description="Nucleophile" evidence="1">
    <location>
        <position position="163"/>
    </location>
</feature>
<evidence type="ECO:0000313" key="5">
    <source>
        <dbReference type="Proteomes" id="UP000000707"/>
    </source>
</evidence>
<dbReference type="KEGG" id="cten:90982144"/>
<dbReference type="Gene3D" id="3.30.428.70">
    <property type="match status" value="1"/>
</dbReference>
<dbReference type="PANTHER" id="PTHR38420:SF1">
    <property type="entry name" value="PUTATIVE (AFU_ORTHOLOGUE AFUA_5G14690)-RELATED"/>
    <property type="match status" value="1"/>
</dbReference>
<dbReference type="Proteomes" id="UP000000707">
    <property type="component" value="Unassembled WGS sequence"/>
</dbReference>
<dbReference type="PIRSF" id="PIRSF000846">
    <property type="entry name" value="ATP_adenylyltr"/>
    <property type="match status" value="1"/>
</dbReference>
<dbReference type="InterPro" id="IPR009163">
    <property type="entry name" value="Ap4A_phos1/2"/>
</dbReference>
<dbReference type="GO" id="GO:0003877">
    <property type="term" value="F:ATP:ADP adenylyltransferase activity"/>
    <property type="evidence" value="ECO:0007669"/>
    <property type="project" value="InterPro"/>
</dbReference>
<dbReference type="EMBL" id="GL996521">
    <property type="protein sequence ID" value="EGV64294.1"/>
    <property type="molecule type" value="Genomic_DNA"/>
</dbReference>
<keyword evidence="4" id="KW-0808">Transferase</keyword>
<dbReference type="SUPFAM" id="SSF54197">
    <property type="entry name" value="HIT-like"/>
    <property type="match status" value="1"/>
</dbReference>
<keyword evidence="5" id="KW-1185">Reference proteome</keyword>
<reference evidence="4 5" key="1">
    <citation type="journal article" date="2011" name="Proc. Natl. Acad. Sci. U.S.A.">
        <title>Comparative genomics of xylose-fermenting fungi for enhanced biofuel production.</title>
        <authorList>
            <person name="Wohlbach D.J."/>
            <person name="Kuo A."/>
            <person name="Sato T.K."/>
            <person name="Potts K.M."/>
            <person name="Salamov A.A."/>
            <person name="LaButti K.M."/>
            <person name="Sun H."/>
            <person name="Clum A."/>
            <person name="Pangilinan J.L."/>
            <person name="Lindquist E.A."/>
            <person name="Lucas S."/>
            <person name="Lapidus A."/>
            <person name="Jin M."/>
            <person name="Gunawan C."/>
            <person name="Balan V."/>
            <person name="Dale B.E."/>
            <person name="Jeffries T.W."/>
            <person name="Zinkel R."/>
            <person name="Barry K.W."/>
            <person name="Grigoriev I.V."/>
            <person name="Gasch A.P."/>
        </authorList>
    </citation>
    <scope>NUCLEOTIDE SEQUENCE [LARGE SCALE GENOMIC DNA]</scope>
    <source>
        <strain evidence="4">ATCC 10573</strain>
        <strain evidence="5">ATCC 10573 / BCRC 21748 / CBS 615 / JCM 9827 / NBRC 10315 / NRRL Y-1498 / VKM Y-70</strain>
    </source>
</reference>